<feature type="compositionally biased region" description="Low complexity" evidence="1">
    <location>
        <begin position="327"/>
        <end position="352"/>
    </location>
</feature>
<feature type="region of interest" description="Disordered" evidence="1">
    <location>
        <begin position="138"/>
        <end position="186"/>
    </location>
</feature>
<dbReference type="PROSITE" id="PS00036">
    <property type="entry name" value="BZIP_BASIC"/>
    <property type="match status" value="1"/>
</dbReference>
<dbReference type="Pfam" id="PF00170">
    <property type="entry name" value="bZIP_1"/>
    <property type="match status" value="1"/>
</dbReference>
<feature type="region of interest" description="Disordered" evidence="1">
    <location>
        <begin position="320"/>
        <end position="358"/>
    </location>
</feature>
<name>A0A060T750_BLAAD</name>
<dbReference type="PROSITE" id="PS50217">
    <property type="entry name" value="BZIP"/>
    <property type="match status" value="1"/>
</dbReference>
<feature type="compositionally biased region" description="Polar residues" evidence="1">
    <location>
        <begin position="385"/>
        <end position="406"/>
    </location>
</feature>
<dbReference type="SMART" id="SM00338">
    <property type="entry name" value="BRLZ"/>
    <property type="match status" value="1"/>
</dbReference>
<evidence type="ECO:0000256" key="1">
    <source>
        <dbReference type="SAM" id="MobiDB-lite"/>
    </source>
</evidence>
<dbReference type="InterPro" id="IPR046347">
    <property type="entry name" value="bZIP_sf"/>
</dbReference>
<feature type="domain" description="BZIP" evidence="2">
    <location>
        <begin position="80"/>
        <end position="140"/>
    </location>
</feature>
<dbReference type="SUPFAM" id="SSF57959">
    <property type="entry name" value="Leucine zipper domain"/>
    <property type="match status" value="1"/>
</dbReference>
<dbReference type="GO" id="GO:0003700">
    <property type="term" value="F:DNA-binding transcription factor activity"/>
    <property type="evidence" value="ECO:0007669"/>
    <property type="project" value="InterPro"/>
</dbReference>
<accession>A0A060T750</accession>
<reference evidence="3" key="1">
    <citation type="submission" date="2014-02" db="EMBL/GenBank/DDBJ databases">
        <authorList>
            <person name="Genoscope - CEA"/>
        </authorList>
    </citation>
    <scope>NUCLEOTIDE SEQUENCE</scope>
    <source>
        <strain evidence="3">LS3</strain>
    </source>
</reference>
<dbReference type="PANTHER" id="PTHR37616:SF2">
    <property type="entry name" value="BZIP DOMAIN-CONTAINING PROTEIN"/>
    <property type="match status" value="1"/>
</dbReference>
<feature type="compositionally biased region" description="Polar residues" evidence="1">
    <location>
        <begin position="168"/>
        <end position="179"/>
    </location>
</feature>
<dbReference type="AlphaFoldDB" id="A0A060T750"/>
<proteinExistence type="predicted"/>
<dbReference type="EMBL" id="HG937694">
    <property type="protein sequence ID" value="CDP36965.1"/>
    <property type="molecule type" value="Genomic_DNA"/>
</dbReference>
<sequence>MNVKSTDKDRLLASRYAQNKCRALVSSAFQDDLESEDYSLDPSSARLGHGDDLEIKKELSEMDEDELMLTSDKGKQLTAKERRQLRNRVSARQFRLRRKEYITHLEGLVGDMTNKVRDLNKSVRSLRDENQSLKEKVAMLEGRSPPPRMTPGSETSQLGQDLSPAALSPSSNNKHLTTGSVSSGSMVSPEGMPALIVTPGDAPATQQQPAGDMMFHDFTHTNPPQQLRNPQSVVSTHQGYNSGSNVPPTIVSHGSHRPPQAMLNNGNPQHHQLEYPYANNGGNDGGVRMSPNVANLLPQYNWSYDWPLAYDNANDRSQLAHDHHYQHQQAQQSGQQQPQQSLQYQQQQERQQPILGAPSTSIYRSFLPEIEKPVEDNATREQDSDGTTTASEEQQADNTVSDSVTQNETRLRLALEAAENMFRQLDSQLANLQL</sequence>
<dbReference type="InterPro" id="IPR004827">
    <property type="entry name" value="bZIP"/>
</dbReference>
<organism evidence="3">
    <name type="scientific">Blastobotrys adeninivorans</name>
    <name type="common">Yeast</name>
    <name type="synonym">Arxula adeninivorans</name>
    <dbReference type="NCBI Taxonomy" id="409370"/>
    <lineage>
        <taxon>Eukaryota</taxon>
        <taxon>Fungi</taxon>
        <taxon>Dikarya</taxon>
        <taxon>Ascomycota</taxon>
        <taxon>Saccharomycotina</taxon>
        <taxon>Dipodascomycetes</taxon>
        <taxon>Dipodascales</taxon>
        <taxon>Trichomonascaceae</taxon>
        <taxon>Blastobotrys</taxon>
    </lineage>
</organism>
<evidence type="ECO:0000259" key="2">
    <source>
        <dbReference type="PROSITE" id="PS50217"/>
    </source>
</evidence>
<feature type="compositionally biased region" description="Basic and acidic residues" evidence="1">
    <location>
        <begin position="373"/>
        <end position="383"/>
    </location>
</feature>
<dbReference type="CDD" id="cd14810">
    <property type="entry name" value="bZIP_u1"/>
    <property type="match status" value="1"/>
</dbReference>
<feature type="region of interest" description="Disordered" evidence="1">
    <location>
        <begin position="373"/>
        <end position="406"/>
    </location>
</feature>
<dbReference type="Gene3D" id="1.20.5.170">
    <property type="match status" value="1"/>
</dbReference>
<evidence type="ECO:0000313" key="3">
    <source>
        <dbReference type="EMBL" id="CDP36965.1"/>
    </source>
</evidence>
<dbReference type="PANTHER" id="PTHR37616">
    <property type="entry name" value="BZIP TRANSCRIPTION FACTOR 60-LIKE"/>
    <property type="match status" value="1"/>
</dbReference>
<reference evidence="3" key="2">
    <citation type="submission" date="2014-06" db="EMBL/GenBank/DDBJ databases">
        <title>The complete genome of Blastobotrys (Arxula) adeninivorans LS3 - a yeast of biotechnological interest.</title>
        <authorList>
            <person name="Kunze G."/>
            <person name="Gaillardin C."/>
            <person name="Czernicka M."/>
            <person name="Durrens P."/>
            <person name="Martin T."/>
            <person name="Boer E."/>
            <person name="Gabaldon T."/>
            <person name="Cruz J."/>
            <person name="Talla E."/>
            <person name="Marck C."/>
            <person name="Goffeau A."/>
            <person name="Barbe V."/>
            <person name="Baret P."/>
            <person name="Baronian K."/>
            <person name="Beier S."/>
            <person name="Bleykasten C."/>
            <person name="Bode R."/>
            <person name="Casaregola S."/>
            <person name="Despons L."/>
            <person name="Fairhead C."/>
            <person name="Giersberg M."/>
            <person name="Gierski P."/>
            <person name="Hahnel U."/>
            <person name="Hartmann A."/>
            <person name="Jankowska D."/>
            <person name="Jubin C."/>
            <person name="Jung P."/>
            <person name="Lafontaine I."/>
            <person name="Leh-Louis V."/>
            <person name="Lemaire M."/>
            <person name="Marcet-Houben M."/>
            <person name="Mascher M."/>
            <person name="Morel G."/>
            <person name="Richard G.-F."/>
            <person name="Riechen J."/>
            <person name="Sacerdot C."/>
            <person name="Sarkar A."/>
            <person name="Savel G."/>
            <person name="Schacherer J."/>
            <person name="Sherman D."/>
            <person name="Straub M.-L."/>
            <person name="Stein N."/>
            <person name="Thierry A."/>
            <person name="Trautwein-Schult A."/>
            <person name="Westhof E."/>
            <person name="Worch S."/>
            <person name="Dujon B."/>
            <person name="Souciet J.-L."/>
            <person name="Wincker P."/>
            <person name="Scholz U."/>
            <person name="Neuveglise N."/>
        </authorList>
    </citation>
    <scope>NUCLEOTIDE SEQUENCE</scope>
    <source>
        <strain evidence="3">LS3</strain>
    </source>
</reference>
<gene>
    <name evidence="3" type="ORF">GNLVRS02_ARAD1D00660g</name>
</gene>
<protein>
    <submittedName>
        <fullName evidence="3">ARAD1D00660p</fullName>
    </submittedName>
</protein>